<protein>
    <submittedName>
        <fullName evidence="4">tRNA intron endonuclease</fullName>
    </submittedName>
</protein>
<dbReference type="Proteomes" id="UP001219525">
    <property type="component" value="Unassembled WGS sequence"/>
</dbReference>
<keyword evidence="2" id="KW-0819">tRNA processing</keyword>
<evidence type="ECO:0000256" key="1">
    <source>
        <dbReference type="ARBA" id="ARBA00006091"/>
    </source>
</evidence>
<sequence length="118" mass="13028">MEAHPSYEPLADVLHKYPRAAGSTFQAYNDIVLVQRWTQVAIVELEGVSRAAISGKKPQTDATLYVVPCSLSETLSFGWLQTAFTLLSDPPEIFLAITSDDASIVYYKICRGIVKPHV</sequence>
<dbReference type="GO" id="GO:0004519">
    <property type="term" value="F:endonuclease activity"/>
    <property type="evidence" value="ECO:0007669"/>
    <property type="project" value="UniProtKB-KW"/>
</dbReference>
<proteinExistence type="inferred from homology"/>
<reference evidence="4" key="1">
    <citation type="submission" date="2023-03" db="EMBL/GenBank/DDBJ databases">
        <title>Massive genome expansion in bonnet fungi (Mycena s.s.) driven by repeated elements and novel gene families across ecological guilds.</title>
        <authorList>
            <consortium name="Lawrence Berkeley National Laboratory"/>
            <person name="Harder C.B."/>
            <person name="Miyauchi S."/>
            <person name="Viragh M."/>
            <person name="Kuo A."/>
            <person name="Thoen E."/>
            <person name="Andreopoulos B."/>
            <person name="Lu D."/>
            <person name="Skrede I."/>
            <person name="Drula E."/>
            <person name="Henrissat B."/>
            <person name="Morin E."/>
            <person name="Kohler A."/>
            <person name="Barry K."/>
            <person name="LaButti K."/>
            <person name="Morin E."/>
            <person name="Salamov A."/>
            <person name="Lipzen A."/>
            <person name="Mereny Z."/>
            <person name="Hegedus B."/>
            <person name="Baldrian P."/>
            <person name="Stursova M."/>
            <person name="Weitz H."/>
            <person name="Taylor A."/>
            <person name="Grigoriev I.V."/>
            <person name="Nagy L.G."/>
            <person name="Martin F."/>
            <person name="Kauserud H."/>
        </authorList>
    </citation>
    <scope>NUCLEOTIDE SEQUENCE</scope>
    <source>
        <strain evidence="4">9144</strain>
    </source>
</reference>
<dbReference type="InterPro" id="IPR018593">
    <property type="entry name" value="tRNA-endonuc_su_Sen15"/>
</dbReference>
<dbReference type="GO" id="GO:0005634">
    <property type="term" value="C:nucleus"/>
    <property type="evidence" value="ECO:0007669"/>
    <property type="project" value="UniProtKB-ARBA"/>
</dbReference>
<keyword evidence="4" id="KW-0378">Hydrolase</keyword>
<feature type="domain" description="tRNA-splicing endonuclease subunit Sen15" evidence="3">
    <location>
        <begin position="26"/>
        <end position="117"/>
    </location>
</feature>
<dbReference type="EMBL" id="JARJCW010000006">
    <property type="protein sequence ID" value="KAJ7223196.1"/>
    <property type="molecule type" value="Genomic_DNA"/>
</dbReference>
<dbReference type="PANTHER" id="PTHR28582">
    <property type="entry name" value="TRNA-SPLICING ENDONUCLEASE SUBUNIT SEN15"/>
    <property type="match status" value="1"/>
</dbReference>
<dbReference type="Gene3D" id="3.40.1350.10">
    <property type="match status" value="1"/>
</dbReference>
<dbReference type="InterPro" id="IPR036167">
    <property type="entry name" value="tRNA_intron_Endo_cat-like_sf"/>
</dbReference>
<evidence type="ECO:0000313" key="5">
    <source>
        <dbReference type="Proteomes" id="UP001219525"/>
    </source>
</evidence>
<organism evidence="4 5">
    <name type="scientific">Mycena pura</name>
    <dbReference type="NCBI Taxonomy" id="153505"/>
    <lineage>
        <taxon>Eukaryota</taxon>
        <taxon>Fungi</taxon>
        <taxon>Dikarya</taxon>
        <taxon>Basidiomycota</taxon>
        <taxon>Agaricomycotina</taxon>
        <taxon>Agaricomycetes</taxon>
        <taxon>Agaricomycetidae</taxon>
        <taxon>Agaricales</taxon>
        <taxon>Marasmiineae</taxon>
        <taxon>Mycenaceae</taxon>
        <taxon>Mycena</taxon>
    </lineage>
</organism>
<dbReference type="SUPFAM" id="SSF53032">
    <property type="entry name" value="tRNA-intron endonuclease catalytic domain-like"/>
    <property type="match status" value="1"/>
</dbReference>
<dbReference type="AlphaFoldDB" id="A0AAD6YLQ6"/>
<dbReference type="PANTHER" id="PTHR28582:SF1">
    <property type="entry name" value="TRNA-SPLICING ENDONUCLEASE SUBUNIT SEN15"/>
    <property type="match status" value="1"/>
</dbReference>
<dbReference type="InterPro" id="IPR011856">
    <property type="entry name" value="tRNA_endonuc-like_dom_sf"/>
</dbReference>
<comment type="similarity">
    <text evidence="1">Belongs to the SEN15 family.</text>
</comment>
<dbReference type="Pfam" id="PF09631">
    <property type="entry name" value="Sen15"/>
    <property type="match status" value="1"/>
</dbReference>
<gene>
    <name evidence="4" type="ORF">GGX14DRAFT_657635</name>
</gene>
<dbReference type="GO" id="GO:0003676">
    <property type="term" value="F:nucleic acid binding"/>
    <property type="evidence" value="ECO:0007669"/>
    <property type="project" value="InterPro"/>
</dbReference>
<keyword evidence="5" id="KW-1185">Reference proteome</keyword>
<evidence type="ECO:0000259" key="3">
    <source>
        <dbReference type="Pfam" id="PF09631"/>
    </source>
</evidence>
<keyword evidence="4" id="KW-0540">Nuclease</keyword>
<comment type="caution">
    <text evidence="4">The sequence shown here is derived from an EMBL/GenBank/DDBJ whole genome shotgun (WGS) entry which is preliminary data.</text>
</comment>
<dbReference type="GO" id="GO:0006388">
    <property type="term" value="P:tRNA splicing, via endonucleolytic cleavage and ligation"/>
    <property type="evidence" value="ECO:0007669"/>
    <property type="project" value="InterPro"/>
</dbReference>
<keyword evidence="4" id="KW-0255">Endonuclease</keyword>
<name>A0AAD6YLQ6_9AGAR</name>
<evidence type="ECO:0000256" key="2">
    <source>
        <dbReference type="ARBA" id="ARBA00022694"/>
    </source>
</evidence>
<evidence type="ECO:0000313" key="4">
    <source>
        <dbReference type="EMBL" id="KAJ7223196.1"/>
    </source>
</evidence>
<accession>A0AAD6YLQ6</accession>